<feature type="region of interest" description="Disordered" evidence="1">
    <location>
        <begin position="1"/>
        <end position="26"/>
    </location>
</feature>
<dbReference type="SMART" id="SM01227">
    <property type="entry name" value="GCK"/>
    <property type="match status" value="1"/>
</dbReference>
<dbReference type="PANTHER" id="PTHR34357">
    <property type="entry name" value="F7A19.14 PROTEIN-RELATED"/>
    <property type="match status" value="1"/>
</dbReference>
<proteinExistence type="predicted"/>
<evidence type="ECO:0000313" key="3">
    <source>
        <dbReference type="EMBL" id="GBF89108.1"/>
    </source>
</evidence>
<dbReference type="OrthoDB" id="2148418at2759"/>
<dbReference type="InterPro" id="IPR012891">
    <property type="entry name" value="GCK_dom"/>
</dbReference>
<gene>
    <name evidence="3" type="ORF">Rsub_01825</name>
</gene>
<dbReference type="Gene3D" id="1.10.287.2900">
    <property type="match status" value="1"/>
</dbReference>
<dbReference type="PANTHER" id="PTHR34357:SF2">
    <property type="entry name" value="F26F24.3-RELATED"/>
    <property type="match status" value="1"/>
</dbReference>
<feature type="compositionally biased region" description="Basic and acidic residues" evidence="1">
    <location>
        <begin position="15"/>
        <end position="24"/>
    </location>
</feature>
<feature type="compositionally biased region" description="Pro residues" evidence="1">
    <location>
        <begin position="1"/>
        <end position="10"/>
    </location>
</feature>
<evidence type="ECO:0000256" key="1">
    <source>
        <dbReference type="SAM" id="MobiDB-lite"/>
    </source>
</evidence>
<dbReference type="EMBL" id="BDRX01000008">
    <property type="protein sequence ID" value="GBF89108.1"/>
    <property type="molecule type" value="Genomic_DNA"/>
</dbReference>
<dbReference type="AlphaFoldDB" id="A0A2V0NNG3"/>
<feature type="region of interest" description="Disordered" evidence="1">
    <location>
        <begin position="93"/>
        <end position="164"/>
    </location>
</feature>
<dbReference type="FunCoup" id="A0A2V0NNG3">
    <property type="interactions" value="186"/>
</dbReference>
<feature type="compositionally biased region" description="Low complexity" evidence="1">
    <location>
        <begin position="120"/>
        <end position="131"/>
    </location>
</feature>
<organism evidence="3 4">
    <name type="scientific">Raphidocelis subcapitata</name>
    <dbReference type="NCBI Taxonomy" id="307507"/>
    <lineage>
        <taxon>Eukaryota</taxon>
        <taxon>Viridiplantae</taxon>
        <taxon>Chlorophyta</taxon>
        <taxon>core chlorophytes</taxon>
        <taxon>Chlorophyceae</taxon>
        <taxon>CS clade</taxon>
        <taxon>Sphaeropleales</taxon>
        <taxon>Selenastraceae</taxon>
        <taxon>Raphidocelis</taxon>
    </lineage>
</organism>
<dbReference type="Pfam" id="PF07802">
    <property type="entry name" value="GCK"/>
    <property type="match status" value="1"/>
</dbReference>
<feature type="compositionally biased region" description="Low complexity" evidence="1">
    <location>
        <begin position="143"/>
        <end position="164"/>
    </location>
</feature>
<dbReference type="STRING" id="307507.A0A2V0NNG3"/>
<accession>A0A2V0NNG3</accession>
<feature type="compositionally biased region" description="Gly residues" evidence="1">
    <location>
        <begin position="104"/>
        <end position="119"/>
    </location>
</feature>
<name>A0A2V0NNG3_9CHLO</name>
<feature type="compositionally biased region" description="Gly residues" evidence="1">
    <location>
        <begin position="132"/>
        <end position="142"/>
    </location>
</feature>
<evidence type="ECO:0000259" key="2">
    <source>
        <dbReference type="SMART" id="SM01227"/>
    </source>
</evidence>
<comment type="caution">
    <text evidence="3">The sequence shown here is derived from an EMBL/GenBank/DDBJ whole genome shotgun (WGS) entry which is preliminary data.</text>
</comment>
<sequence>MPGEAPPSAPAPEKQQQDAQKDDNDDKEECAWCKYMKAGGCREPFEAWQACVDSVMGADVDTGARKEAVDKCSGVTQPLFECMMRNRDYYGPQLEGMSAAGSDGPSGSGAGSSGSGGGSSAAAGSGSAAAATGGGGGGGAPAGGRVSVSVSAPGAGAAPAAAPS</sequence>
<dbReference type="InParanoid" id="A0A2V0NNG3"/>
<keyword evidence="4" id="KW-1185">Reference proteome</keyword>
<evidence type="ECO:0000313" key="4">
    <source>
        <dbReference type="Proteomes" id="UP000247498"/>
    </source>
</evidence>
<protein>
    <recommendedName>
        <fullName evidence="2">GCK domain-containing protein</fullName>
    </recommendedName>
</protein>
<reference evidence="3 4" key="1">
    <citation type="journal article" date="2018" name="Sci. Rep.">
        <title>Raphidocelis subcapitata (=Pseudokirchneriella subcapitata) provides an insight into genome evolution and environmental adaptations in the Sphaeropleales.</title>
        <authorList>
            <person name="Suzuki S."/>
            <person name="Yamaguchi H."/>
            <person name="Nakajima N."/>
            <person name="Kawachi M."/>
        </authorList>
    </citation>
    <scope>NUCLEOTIDE SEQUENCE [LARGE SCALE GENOMIC DNA]</scope>
    <source>
        <strain evidence="3 4">NIES-35</strain>
    </source>
</reference>
<feature type="domain" description="GCK" evidence="2">
    <location>
        <begin position="28"/>
        <end position="123"/>
    </location>
</feature>
<dbReference type="Proteomes" id="UP000247498">
    <property type="component" value="Unassembled WGS sequence"/>
</dbReference>